<evidence type="ECO:0000259" key="2">
    <source>
        <dbReference type="Pfam" id="PF20434"/>
    </source>
</evidence>
<proteinExistence type="predicted"/>
<evidence type="ECO:0000313" key="3">
    <source>
        <dbReference type="EMBL" id="XDQ06884.1"/>
    </source>
</evidence>
<dbReference type="EMBL" id="CP163431">
    <property type="protein sequence ID" value="XDQ06884.1"/>
    <property type="molecule type" value="Genomic_DNA"/>
</dbReference>
<dbReference type="GO" id="GO:0016787">
    <property type="term" value="F:hydrolase activity"/>
    <property type="evidence" value="ECO:0007669"/>
    <property type="project" value="UniProtKB-KW"/>
</dbReference>
<accession>A0AB39MLF2</accession>
<feature type="domain" description="BD-FAE-like" evidence="2">
    <location>
        <begin position="68"/>
        <end position="277"/>
    </location>
</feature>
<dbReference type="Pfam" id="PF20434">
    <property type="entry name" value="BD-FAE"/>
    <property type="match status" value="1"/>
</dbReference>
<dbReference type="InterPro" id="IPR050300">
    <property type="entry name" value="GDXG_lipolytic_enzyme"/>
</dbReference>
<reference evidence="3" key="1">
    <citation type="submission" date="2024-07" db="EMBL/GenBank/DDBJ databases">
        <authorList>
            <person name="Yu S.T."/>
        </authorList>
    </citation>
    <scope>NUCLEOTIDE SEQUENCE</scope>
    <source>
        <strain evidence="3">R08</strain>
    </source>
</reference>
<keyword evidence="1 3" id="KW-0378">Hydrolase</keyword>
<evidence type="ECO:0000256" key="1">
    <source>
        <dbReference type="ARBA" id="ARBA00022801"/>
    </source>
</evidence>
<dbReference type="Gene3D" id="3.40.50.1820">
    <property type="entry name" value="alpha/beta hydrolase"/>
    <property type="match status" value="1"/>
</dbReference>
<dbReference type="PANTHER" id="PTHR48081">
    <property type="entry name" value="AB HYDROLASE SUPERFAMILY PROTEIN C4A8.06C"/>
    <property type="match status" value="1"/>
</dbReference>
<dbReference type="AlphaFoldDB" id="A0AB39MLF2"/>
<dbReference type="SUPFAM" id="SSF53474">
    <property type="entry name" value="alpha/beta-Hydrolases"/>
    <property type="match status" value="1"/>
</dbReference>
<dbReference type="InterPro" id="IPR029058">
    <property type="entry name" value="AB_hydrolase_fold"/>
</dbReference>
<organism evidence="3">
    <name type="scientific">Streptomyces sp. R08</name>
    <dbReference type="NCBI Taxonomy" id="3238624"/>
    <lineage>
        <taxon>Bacteria</taxon>
        <taxon>Bacillati</taxon>
        <taxon>Actinomycetota</taxon>
        <taxon>Actinomycetes</taxon>
        <taxon>Kitasatosporales</taxon>
        <taxon>Streptomycetaceae</taxon>
        <taxon>Streptomyces</taxon>
    </lineage>
</organism>
<sequence length="333" mass="35145">MTRPPSAPQLPVPTAKFIAPPDLTNSTLLDVGSSPQMSLGSVDVASHPDVVVSTVDLRDGTSRELKADILRPATEDRLPLVLFLPGGAFLRCNKAMAYDVRRHVAASGFVVASVEYRVVPDGGTYLDSVHDVRAALAQLRQYADDFGIDPRKAALWGESAGGHVAALTGVTNGRPEFSGTDPLSTVQAVVDAFGTSLFSAIADDFDEAARLHYQRTPTHFSAYVGKAGALFSEIAEAVADADPATHVTPSAPPFLLLHGSEDTLVSPSQTQHVHQALRAAGVDSTRYVVAGANHGDLGVLPDSDAARAWSSATVTNVITEFLHRHLDAADLPK</sequence>
<dbReference type="RefSeq" id="WP_369191735.1">
    <property type="nucleotide sequence ID" value="NZ_CP163431.1"/>
</dbReference>
<dbReference type="PANTHER" id="PTHR48081:SF13">
    <property type="entry name" value="ALPHA_BETA HYDROLASE"/>
    <property type="match status" value="1"/>
</dbReference>
<name>A0AB39MLF2_9ACTN</name>
<protein>
    <submittedName>
        <fullName evidence="3">Alpha/beta hydrolase fold domain-containing protein</fullName>
    </submittedName>
</protein>
<dbReference type="InterPro" id="IPR049492">
    <property type="entry name" value="BD-FAE-like_dom"/>
</dbReference>
<gene>
    <name evidence="3" type="ORF">AB5J58_44850</name>
</gene>